<proteinExistence type="predicted"/>
<evidence type="ECO:0000256" key="2">
    <source>
        <dbReference type="SAM" id="SignalP"/>
    </source>
</evidence>
<dbReference type="RefSeq" id="WP_043394147.1">
    <property type="nucleotide sequence ID" value="NZ_JPMI01000079.1"/>
</dbReference>
<dbReference type="Pfam" id="PF13620">
    <property type="entry name" value="CarboxypepD_reg"/>
    <property type="match status" value="1"/>
</dbReference>
<dbReference type="EMBL" id="JPMI01000079">
    <property type="protein sequence ID" value="KFA92799.1"/>
    <property type="molecule type" value="Genomic_DNA"/>
</dbReference>
<dbReference type="InterPro" id="IPR013783">
    <property type="entry name" value="Ig-like_fold"/>
</dbReference>
<dbReference type="AlphaFoldDB" id="A0A084SWG4"/>
<evidence type="ECO:0000313" key="4">
    <source>
        <dbReference type="Proteomes" id="UP000028547"/>
    </source>
</evidence>
<reference evidence="3 4" key="1">
    <citation type="submission" date="2014-07" db="EMBL/GenBank/DDBJ databases">
        <title>Draft Genome Sequence of Gephyronic Acid Producer, Cystobacter violaceus Strain Cb vi76.</title>
        <authorList>
            <person name="Stevens D.C."/>
            <person name="Young J."/>
            <person name="Carmichael R."/>
            <person name="Tan J."/>
            <person name="Taylor R.E."/>
        </authorList>
    </citation>
    <scope>NUCLEOTIDE SEQUENCE [LARGE SCALE GENOMIC DNA]</scope>
    <source>
        <strain evidence="3 4">Cb vi76</strain>
    </source>
</reference>
<gene>
    <name evidence="3" type="ORF">Q664_13150</name>
</gene>
<name>A0A084SWG4_9BACT</name>
<dbReference type="Gene3D" id="2.60.40.10">
    <property type="entry name" value="Immunoglobulins"/>
    <property type="match status" value="2"/>
</dbReference>
<feature type="signal peptide" evidence="2">
    <location>
        <begin position="1"/>
        <end position="19"/>
    </location>
</feature>
<evidence type="ECO:0000313" key="3">
    <source>
        <dbReference type="EMBL" id="KFA92799.1"/>
    </source>
</evidence>
<accession>A0A084SWG4</accession>
<keyword evidence="2" id="KW-0732">Signal</keyword>
<sequence>MARSALAALCLALSIPASAQTPNAPTPTAPPVKCQVQPQQSAASRGDPKVREAAHKGLGYLSRSSAEWTARHQCFGCHVQAVTLEALTAARNHQYDVAPKDIDAMVKALKLGVTAGGRVTGAAFEGSAWARYDRWVDAKFTDDLLLYAKELVSLQAKNGGIPDDDARRPVTGGTMQTTFQAAQTWRQAHARTADAKWLAPLRKAESFLTSTSAQWQRSGADVYLQDINFALLGLNAAGVGRAEPGSLRLQRMLLERQNQDGGWGLVKGKSDAFATGQTVYALKLAGYSDSDAPISRAMRYLVQRQAKTGAWTTYKSDQGGAEKAETMWAVLGLVTVDVASIAVNGLVDGQHVTDSMNIQVEATDNQAGGIARLELLVDDLPVHTACGGKLAYAWRTAGLKDGKHVLDVVATNAKGQTSRRRFEVFAGNVFMTQVGANFDEASQRTLVTFRNIADPAAGGSIELEVWEVGEGSEAKPKARVFSLTKKGEMGAVELAWDGKGNDGKVKPRGRYQARLAYKNAGGKVLQTESALFFHDSETKQRQRYGEIEGQLSLKAGQGQSANTLMELVDEQGRVVQSTRTTEQGNYRFKNVDKGNYRVRAKKEGFRDLEQPVAAEPAAPAAKASMTW</sequence>
<dbReference type="Pfam" id="PF17957">
    <property type="entry name" value="Big_7"/>
    <property type="match status" value="1"/>
</dbReference>
<evidence type="ECO:0000256" key="1">
    <source>
        <dbReference type="SAM" id="MobiDB-lite"/>
    </source>
</evidence>
<dbReference type="SUPFAM" id="SSF48239">
    <property type="entry name" value="Terpenoid cyclases/Protein prenyltransferases"/>
    <property type="match status" value="1"/>
</dbReference>
<feature type="region of interest" description="Disordered" evidence="1">
    <location>
        <begin position="20"/>
        <end position="50"/>
    </location>
</feature>
<dbReference type="SUPFAM" id="SSF49478">
    <property type="entry name" value="Cna protein B-type domain"/>
    <property type="match status" value="1"/>
</dbReference>
<dbReference type="Gene3D" id="1.50.10.20">
    <property type="match status" value="1"/>
</dbReference>
<dbReference type="InterPro" id="IPR008930">
    <property type="entry name" value="Terpenoid_cyclase/PrenylTrfase"/>
</dbReference>
<comment type="caution">
    <text evidence="3">The sequence shown here is derived from an EMBL/GenBank/DDBJ whole genome shotgun (WGS) entry which is preliminary data.</text>
</comment>
<dbReference type="Proteomes" id="UP000028547">
    <property type="component" value="Unassembled WGS sequence"/>
</dbReference>
<protein>
    <submittedName>
        <fullName evidence="3">Uncharacterized protein</fullName>
    </submittedName>
</protein>
<organism evidence="3 4">
    <name type="scientific">Archangium violaceum Cb vi76</name>
    <dbReference type="NCBI Taxonomy" id="1406225"/>
    <lineage>
        <taxon>Bacteria</taxon>
        <taxon>Pseudomonadati</taxon>
        <taxon>Myxococcota</taxon>
        <taxon>Myxococcia</taxon>
        <taxon>Myxococcales</taxon>
        <taxon>Cystobacterineae</taxon>
        <taxon>Archangiaceae</taxon>
        <taxon>Archangium</taxon>
    </lineage>
</organism>
<feature type="chain" id="PRO_5001782057" evidence="2">
    <location>
        <begin position="20"/>
        <end position="627"/>
    </location>
</feature>